<evidence type="ECO:0000313" key="12">
    <source>
        <dbReference type="Proteomes" id="UP000785679"/>
    </source>
</evidence>
<dbReference type="Gene3D" id="2.60.120.10">
    <property type="entry name" value="Jelly Rolls"/>
    <property type="match status" value="1"/>
</dbReference>
<dbReference type="OrthoDB" id="421226at2759"/>
<dbReference type="PRINTS" id="PR01463">
    <property type="entry name" value="EAGCHANLFMLY"/>
</dbReference>
<dbReference type="PANTHER" id="PTHR47823">
    <property type="entry name" value="ION_TRANS DOMAIN-CONTAINING PROTEIN"/>
    <property type="match status" value="1"/>
</dbReference>
<keyword evidence="5" id="KW-0406">Ion transport</keyword>
<evidence type="ECO:0000256" key="3">
    <source>
        <dbReference type="ARBA" id="ARBA00022692"/>
    </source>
</evidence>
<feature type="transmembrane region" description="Helical" evidence="9">
    <location>
        <begin position="819"/>
        <end position="843"/>
    </location>
</feature>
<evidence type="ECO:0000256" key="6">
    <source>
        <dbReference type="ARBA" id="ARBA00023136"/>
    </source>
</evidence>
<keyword evidence="2" id="KW-0813">Transport</keyword>
<dbReference type="GO" id="GO:0005249">
    <property type="term" value="F:voltage-gated potassium channel activity"/>
    <property type="evidence" value="ECO:0007669"/>
    <property type="project" value="InterPro"/>
</dbReference>
<evidence type="ECO:0000256" key="8">
    <source>
        <dbReference type="SAM" id="MobiDB-lite"/>
    </source>
</evidence>
<evidence type="ECO:0000256" key="1">
    <source>
        <dbReference type="ARBA" id="ARBA00004141"/>
    </source>
</evidence>
<keyword evidence="6 9" id="KW-0472">Membrane</keyword>
<protein>
    <recommendedName>
        <fullName evidence="10">Cyclic nucleotide-binding domain-containing protein</fullName>
    </recommendedName>
</protein>
<accession>A0A8J8P736</accession>
<evidence type="ECO:0000256" key="5">
    <source>
        <dbReference type="ARBA" id="ARBA00023065"/>
    </source>
</evidence>
<evidence type="ECO:0000256" key="2">
    <source>
        <dbReference type="ARBA" id="ARBA00022448"/>
    </source>
</evidence>
<feature type="region of interest" description="Disordered" evidence="8">
    <location>
        <begin position="364"/>
        <end position="425"/>
    </location>
</feature>
<dbReference type="InterPro" id="IPR003938">
    <property type="entry name" value="K_chnl_volt-dep_EAG/ELK/ERG"/>
</dbReference>
<feature type="domain" description="Cyclic nucleotide-binding" evidence="10">
    <location>
        <begin position="996"/>
        <end position="1068"/>
    </location>
</feature>
<evidence type="ECO:0000313" key="11">
    <source>
        <dbReference type="EMBL" id="TNV87149.1"/>
    </source>
</evidence>
<evidence type="ECO:0000259" key="10">
    <source>
        <dbReference type="PROSITE" id="PS50042"/>
    </source>
</evidence>
<evidence type="ECO:0000256" key="9">
    <source>
        <dbReference type="SAM" id="Phobius"/>
    </source>
</evidence>
<feature type="compositionally biased region" description="Polar residues" evidence="8">
    <location>
        <begin position="7"/>
        <end position="38"/>
    </location>
</feature>
<feature type="transmembrane region" description="Helical" evidence="9">
    <location>
        <begin position="670"/>
        <end position="691"/>
    </location>
</feature>
<dbReference type="InterPro" id="IPR018490">
    <property type="entry name" value="cNMP-bd_dom_sf"/>
</dbReference>
<feature type="region of interest" description="Disordered" evidence="8">
    <location>
        <begin position="1"/>
        <end position="38"/>
    </location>
</feature>
<dbReference type="SUPFAM" id="SSF51206">
    <property type="entry name" value="cAMP-binding domain-like"/>
    <property type="match status" value="1"/>
</dbReference>
<feature type="compositionally biased region" description="Polar residues" evidence="8">
    <location>
        <begin position="385"/>
        <end position="395"/>
    </location>
</feature>
<feature type="transmembrane region" description="Helical" evidence="9">
    <location>
        <begin position="894"/>
        <end position="918"/>
    </location>
</feature>
<dbReference type="FunFam" id="1.10.287.70:FF:000123">
    <property type="entry name" value="Potassium channel KAT3"/>
    <property type="match status" value="1"/>
</dbReference>
<reference evidence="11" key="1">
    <citation type="submission" date="2019-06" db="EMBL/GenBank/DDBJ databases">
        <authorList>
            <person name="Zheng W."/>
        </authorList>
    </citation>
    <scope>NUCLEOTIDE SEQUENCE</scope>
    <source>
        <strain evidence="11">QDHG01</strain>
    </source>
</reference>
<keyword evidence="4 9" id="KW-1133">Transmembrane helix</keyword>
<evidence type="ECO:0000256" key="4">
    <source>
        <dbReference type="ARBA" id="ARBA00022989"/>
    </source>
</evidence>
<proteinExistence type="predicted"/>
<dbReference type="Gene3D" id="1.10.287.70">
    <property type="match status" value="1"/>
</dbReference>
<dbReference type="PANTHER" id="PTHR47823:SF9">
    <property type="entry name" value="CHROMOSOME UNDETERMINED SCAFFOLD_10, WHOLE GENOME SHOTGUN SEQUENCE"/>
    <property type="match status" value="1"/>
</dbReference>
<keyword evidence="7" id="KW-0407">Ion channel</keyword>
<name>A0A8J8P736_HALGN</name>
<comment type="subcellular location">
    <subcellularLocation>
        <location evidence="1">Membrane</location>
        <topology evidence="1">Multi-pass membrane protein</topology>
    </subcellularLocation>
</comment>
<dbReference type="AlphaFoldDB" id="A0A8J8P736"/>
<dbReference type="InterPro" id="IPR000595">
    <property type="entry name" value="cNMP-bd_dom"/>
</dbReference>
<feature type="transmembrane region" description="Helical" evidence="9">
    <location>
        <begin position="745"/>
        <end position="766"/>
    </location>
</feature>
<dbReference type="SUPFAM" id="SSF81324">
    <property type="entry name" value="Voltage-gated potassium channels"/>
    <property type="match status" value="1"/>
</dbReference>
<dbReference type="Proteomes" id="UP000785679">
    <property type="component" value="Unassembled WGS sequence"/>
</dbReference>
<keyword evidence="12" id="KW-1185">Reference proteome</keyword>
<comment type="caution">
    <text evidence="11">The sequence shown here is derived from an EMBL/GenBank/DDBJ whole genome shotgun (WGS) entry which is preliminary data.</text>
</comment>
<feature type="transmembrane region" description="Helical" evidence="9">
    <location>
        <begin position="863"/>
        <end position="882"/>
    </location>
</feature>
<feature type="region of interest" description="Disordered" evidence="8">
    <location>
        <begin position="464"/>
        <end position="485"/>
    </location>
</feature>
<dbReference type="InterPro" id="IPR014710">
    <property type="entry name" value="RmlC-like_jellyroll"/>
</dbReference>
<dbReference type="Pfam" id="PF00520">
    <property type="entry name" value="Ion_trans"/>
    <property type="match status" value="1"/>
</dbReference>
<feature type="transmembrane region" description="Helical" evidence="9">
    <location>
        <begin position="703"/>
        <end position="725"/>
    </location>
</feature>
<sequence length="1179" mass="133511">MDEPSRSKPTSHYASRQVSGKYQQRNNQHNTGGISASSYRYEIASDDMESEIQIMPEFENEQAALQIRGVEKKGRRNGQGQICGGEEDGIDLYIPRNQGAQDPRNFKAEYPSFSKLNEKEISESSMAIQADDELNASQKIYFSEKQGLLAGGAFGTGVVNHNRDGILNSLQNSQVNKTVKKQTMKENAFGRKPTVGVNMLGVAVNESIANDRRQVEDMTQGTAGNMSLHQQTQTLNHINRSVGAQGRSTHQGLKSEDNMMPSNNSIIKNTQILLGPPTLAENLMNIASKETPLFHPNVFGQGNNSFHNQRLHSQIQQRNTNNAATGNGTNDYLAFNQNGQQLVSGGLIDPATFSRQQQDQFFTRGAPETQQNHSIYDQRKDLQSSEHSSTSTQRQMIIVPETGSNPKRGGSKQTKVKPESPQTEINDANIITDPNQINVEIMNKSSQFKQLYQNKSAISQANVSIGPKDRGESTGKRGKYGDQQFPMTSFIDGRSALEQQSKTGLIQASTVFRNSGSIKELVKSRSKTFFERGTAGMTIRSGIITPLEKQFSIKQSNGSGKGEKKYGSVGNFPEEVPGMKLEKGKTLAALNEIVQQEDPDEVAAKRAFKVLAEILKTARAEKEKKLEEELQKIKRGDDLFEQSDLEKRLMRGVENRNKYILYPDDKFKQIWDLIMTVCVILTCIISPYMLAFSDSNSSKLDGLSTLDTVLNVLFFFDICINFFTAYYDGDFNIIDNHKEIASSYLWSWCITDLVSVIPFDVILMYGNVNRIARFTRIGKFYKIIRMTKMVRLLKIAKVRNKLVKNLSEVLRIGVGFERLLFLMVIFLVMIHVISCFWIFIAKFDDLTKDNWIYAKGIIDYSDYDLYITSFYFSVTTVVTVGYGDITAQSAGEKIVAVVLMITGVVAFSFATGALSSIISSYDSTEAKLKEKIQTLNEIQSEYNITDDLYAKLVQTIKYDHSKKSKDALQFMEELPHKLKLELAMQIHKKMYSSVSFFQKKDGSFIAWIGTVIRPINIQEMDYICKEGEDIQEIYFLVTGKAAAVLPRYSNKPYMWFDKGSHFGHTDLFGVRKGQIHESLLIAYSRKKKRLYMRRFTMQAQENCEILTLSVPDLDKMRIEFFDIYSQLFQNSTADSKNVYRLMKEPMRLHSHNCFSKTSLPKKHSKWRRPKTLRRQSLVI</sequence>
<dbReference type="InterPro" id="IPR005821">
    <property type="entry name" value="Ion_trans_dom"/>
</dbReference>
<organism evidence="11 12">
    <name type="scientific">Halteria grandinella</name>
    <dbReference type="NCBI Taxonomy" id="5974"/>
    <lineage>
        <taxon>Eukaryota</taxon>
        <taxon>Sar</taxon>
        <taxon>Alveolata</taxon>
        <taxon>Ciliophora</taxon>
        <taxon>Intramacronucleata</taxon>
        <taxon>Spirotrichea</taxon>
        <taxon>Stichotrichia</taxon>
        <taxon>Sporadotrichida</taxon>
        <taxon>Halteriidae</taxon>
        <taxon>Halteria</taxon>
    </lineage>
</organism>
<dbReference type="GO" id="GO:0016020">
    <property type="term" value="C:membrane"/>
    <property type="evidence" value="ECO:0007669"/>
    <property type="project" value="UniProtKB-SubCell"/>
</dbReference>
<dbReference type="PROSITE" id="PS50042">
    <property type="entry name" value="CNMP_BINDING_3"/>
    <property type="match status" value="1"/>
</dbReference>
<evidence type="ECO:0000256" key="7">
    <source>
        <dbReference type="ARBA" id="ARBA00023303"/>
    </source>
</evidence>
<gene>
    <name evidence="11" type="ORF">FGO68_gene4354</name>
</gene>
<dbReference type="EMBL" id="RRYP01000605">
    <property type="protein sequence ID" value="TNV87149.1"/>
    <property type="molecule type" value="Genomic_DNA"/>
</dbReference>
<keyword evidence="3 9" id="KW-0812">Transmembrane</keyword>